<protein>
    <submittedName>
        <fullName evidence="2">Helix-turn-helix domain-containing protein</fullName>
    </submittedName>
</protein>
<dbReference type="Proteomes" id="UP001157379">
    <property type="component" value="Unassembled WGS sequence"/>
</dbReference>
<sequence>MRERVGLSQKALANMLDNTVDTVKKWENPRYRPPPEDACELLSDMLERHEDAVDAALDIIEQRTKELDSKPKEVTLLYYRLQPTMTCTDATRSITASSTRVQGRSACCCKARVMRSDTCIQRTMR</sequence>
<dbReference type="Gene3D" id="1.10.260.40">
    <property type="entry name" value="lambda repressor-like DNA-binding domains"/>
    <property type="match status" value="1"/>
</dbReference>
<proteinExistence type="predicted"/>
<feature type="domain" description="HTH cro/C1-type" evidence="1">
    <location>
        <begin position="1"/>
        <end position="41"/>
    </location>
</feature>
<reference evidence="2" key="2">
    <citation type="submission" date="2023-04" db="EMBL/GenBank/DDBJ databases">
        <authorList>
            <person name="Orihara K."/>
        </authorList>
    </citation>
    <scope>NUCLEOTIDE SEQUENCE</scope>
    <source>
        <strain evidence="2">YIT 13057</strain>
    </source>
</reference>
<dbReference type="SUPFAM" id="SSF47413">
    <property type="entry name" value="lambda repressor-like DNA-binding domains"/>
    <property type="match status" value="1"/>
</dbReference>
<organism evidence="2 3">
    <name type="scientific">Bifidobacterium catenulatum subsp. kashiwanohense</name>
    <dbReference type="NCBI Taxonomy" id="630129"/>
    <lineage>
        <taxon>Bacteria</taxon>
        <taxon>Bacillati</taxon>
        <taxon>Actinomycetota</taxon>
        <taxon>Actinomycetes</taxon>
        <taxon>Bifidobacteriales</taxon>
        <taxon>Bifidobacteriaceae</taxon>
        <taxon>Bifidobacterium</taxon>
    </lineage>
</organism>
<evidence type="ECO:0000313" key="3">
    <source>
        <dbReference type="Proteomes" id="UP001157379"/>
    </source>
</evidence>
<dbReference type="Pfam" id="PF01381">
    <property type="entry name" value="HTH_3"/>
    <property type="match status" value="1"/>
</dbReference>
<gene>
    <name evidence="2" type="ORF">OB936_08430</name>
</gene>
<comment type="caution">
    <text evidence="2">The sequence shown here is derived from an EMBL/GenBank/DDBJ whole genome shotgun (WGS) entry which is preliminary data.</text>
</comment>
<dbReference type="InterPro" id="IPR010982">
    <property type="entry name" value="Lambda_DNA-bd_dom_sf"/>
</dbReference>
<evidence type="ECO:0000259" key="1">
    <source>
        <dbReference type="Pfam" id="PF01381"/>
    </source>
</evidence>
<name>A0AAJ1UPN3_9BIFI</name>
<dbReference type="GO" id="GO:0003677">
    <property type="term" value="F:DNA binding"/>
    <property type="evidence" value="ECO:0007669"/>
    <property type="project" value="InterPro"/>
</dbReference>
<accession>A0AAJ1UPN3</accession>
<dbReference type="InterPro" id="IPR001387">
    <property type="entry name" value="Cro/C1-type_HTH"/>
</dbReference>
<dbReference type="AlphaFoldDB" id="A0AAJ1UPN3"/>
<dbReference type="EMBL" id="JAOPMD010000019">
    <property type="protein sequence ID" value="MDH7900222.1"/>
    <property type="molecule type" value="Genomic_DNA"/>
</dbReference>
<evidence type="ECO:0000313" key="2">
    <source>
        <dbReference type="EMBL" id="MDH7900222.1"/>
    </source>
</evidence>
<dbReference type="CDD" id="cd00093">
    <property type="entry name" value="HTH_XRE"/>
    <property type="match status" value="1"/>
</dbReference>
<reference evidence="2" key="1">
    <citation type="journal article" date="2023" name="Gut Microbes">
        <title>Characterization of Bifidobacterium kashiwanohense that utilizes both milk- and plant-derived oligosaccharides.</title>
        <authorList>
            <person name="Orihara K."/>
            <person name="Yahagi K."/>
            <person name="Saito Y."/>
            <person name="Watanabe Y."/>
            <person name="Sasai T."/>
            <person name="Hara T."/>
            <person name="Tsukuda N."/>
            <person name="Oki K."/>
            <person name="Fujimoto J."/>
            <person name="Matsuki T."/>
        </authorList>
    </citation>
    <scope>NUCLEOTIDE SEQUENCE</scope>
    <source>
        <strain evidence="2">YIT 13057</strain>
    </source>
</reference>